<organism evidence="2 3">
    <name type="scientific">Riccia fluitans</name>
    <dbReference type="NCBI Taxonomy" id="41844"/>
    <lineage>
        <taxon>Eukaryota</taxon>
        <taxon>Viridiplantae</taxon>
        <taxon>Streptophyta</taxon>
        <taxon>Embryophyta</taxon>
        <taxon>Marchantiophyta</taxon>
        <taxon>Marchantiopsida</taxon>
        <taxon>Marchantiidae</taxon>
        <taxon>Marchantiales</taxon>
        <taxon>Ricciaceae</taxon>
        <taxon>Riccia</taxon>
    </lineage>
</organism>
<sequence>MPSIKLSEKGDLQYTQSANNSRQRRHVSPIKSIWRSESGVGVIPTIAIDPGRSVEIGGRGLEARRIGYVNRSEAAFEIGKVLPILALGSITWRLHFHRYQSASKPRRIQASEEVLLPWPC</sequence>
<feature type="compositionally biased region" description="Basic and acidic residues" evidence="1">
    <location>
        <begin position="1"/>
        <end position="11"/>
    </location>
</feature>
<evidence type="ECO:0000313" key="3">
    <source>
        <dbReference type="Proteomes" id="UP001605036"/>
    </source>
</evidence>
<name>A0ABD1Z5D4_9MARC</name>
<protein>
    <submittedName>
        <fullName evidence="2">Uncharacterized protein</fullName>
    </submittedName>
</protein>
<evidence type="ECO:0000256" key="1">
    <source>
        <dbReference type="SAM" id="MobiDB-lite"/>
    </source>
</evidence>
<dbReference type="AlphaFoldDB" id="A0ABD1Z5D4"/>
<dbReference type="Proteomes" id="UP001605036">
    <property type="component" value="Unassembled WGS sequence"/>
</dbReference>
<dbReference type="EMBL" id="JBHFFA010000002">
    <property type="protein sequence ID" value="KAL2642987.1"/>
    <property type="molecule type" value="Genomic_DNA"/>
</dbReference>
<gene>
    <name evidence="2" type="ORF">R1flu_010574</name>
</gene>
<accession>A0ABD1Z5D4</accession>
<reference evidence="2 3" key="1">
    <citation type="submission" date="2024-09" db="EMBL/GenBank/DDBJ databases">
        <title>Chromosome-scale assembly of Riccia fluitans.</title>
        <authorList>
            <person name="Paukszto L."/>
            <person name="Sawicki J."/>
            <person name="Karawczyk K."/>
            <person name="Piernik-Szablinska J."/>
            <person name="Szczecinska M."/>
            <person name="Mazdziarz M."/>
        </authorList>
    </citation>
    <scope>NUCLEOTIDE SEQUENCE [LARGE SCALE GENOMIC DNA]</scope>
    <source>
        <strain evidence="2">Rf_01</strain>
        <tissue evidence="2">Aerial parts of the thallus</tissue>
    </source>
</reference>
<proteinExistence type="predicted"/>
<evidence type="ECO:0000313" key="2">
    <source>
        <dbReference type="EMBL" id="KAL2642987.1"/>
    </source>
</evidence>
<feature type="region of interest" description="Disordered" evidence="1">
    <location>
        <begin position="1"/>
        <end position="26"/>
    </location>
</feature>
<keyword evidence="3" id="KW-1185">Reference proteome</keyword>
<comment type="caution">
    <text evidence="2">The sequence shown here is derived from an EMBL/GenBank/DDBJ whole genome shotgun (WGS) entry which is preliminary data.</text>
</comment>